<dbReference type="NCBIfam" id="TIGR02937">
    <property type="entry name" value="sigma70-ECF"/>
    <property type="match status" value="1"/>
</dbReference>
<dbReference type="Gene3D" id="1.10.1740.10">
    <property type="match status" value="1"/>
</dbReference>
<dbReference type="Pfam" id="PF08281">
    <property type="entry name" value="Sigma70_r4_2"/>
    <property type="match status" value="1"/>
</dbReference>
<evidence type="ECO:0000256" key="1">
    <source>
        <dbReference type="ARBA" id="ARBA00010641"/>
    </source>
</evidence>
<gene>
    <name evidence="7" type="ORF">FYK55_23725</name>
</gene>
<dbReference type="InterPro" id="IPR036388">
    <property type="entry name" value="WH-like_DNA-bd_sf"/>
</dbReference>
<dbReference type="Proteomes" id="UP000324479">
    <property type="component" value="Unassembled WGS sequence"/>
</dbReference>
<dbReference type="PANTHER" id="PTHR43133:SF8">
    <property type="entry name" value="RNA POLYMERASE SIGMA FACTOR HI_1459-RELATED"/>
    <property type="match status" value="1"/>
</dbReference>
<dbReference type="CDD" id="cd06171">
    <property type="entry name" value="Sigma70_r4"/>
    <property type="match status" value="1"/>
</dbReference>
<dbReference type="Gene3D" id="1.10.10.10">
    <property type="entry name" value="Winged helix-like DNA-binding domain superfamily/Winged helix DNA-binding domain"/>
    <property type="match status" value="1"/>
</dbReference>
<organism evidence="7 8">
    <name type="scientific">Roseiconus nitratireducens</name>
    <dbReference type="NCBI Taxonomy" id="2605748"/>
    <lineage>
        <taxon>Bacteria</taxon>
        <taxon>Pseudomonadati</taxon>
        <taxon>Planctomycetota</taxon>
        <taxon>Planctomycetia</taxon>
        <taxon>Pirellulales</taxon>
        <taxon>Pirellulaceae</taxon>
        <taxon>Roseiconus</taxon>
    </lineage>
</organism>
<dbReference type="InterPro" id="IPR013324">
    <property type="entry name" value="RNA_pol_sigma_r3/r4-like"/>
</dbReference>
<dbReference type="InterPro" id="IPR013249">
    <property type="entry name" value="RNA_pol_sigma70_r4_t2"/>
</dbReference>
<evidence type="ECO:0000313" key="7">
    <source>
        <dbReference type="EMBL" id="KAA5539586.1"/>
    </source>
</evidence>
<dbReference type="SUPFAM" id="SSF88659">
    <property type="entry name" value="Sigma3 and sigma4 domains of RNA polymerase sigma factors"/>
    <property type="match status" value="1"/>
</dbReference>
<feature type="domain" description="RNA polymerase sigma factor 70 region 4 type 2" evidence="6">
    <location>
        <begin position="144"/>
        <end position="195"/>
    </location>
</feature>
<proteinExistence type="inferred from homology"/>
<evidence type="ECO:0000256" key="4">
    <source>
        <dbReference type="ARBA" id="ARBA00023125"/>
    </source>
</evidence>
<protein>
    <submittedName>
        <fullName evidence="7">Sigma-70 family RNA polymerase sigma factor</fullName>
    </submittedName>
</protein>
<evidence type="ECO:0000256" key="5">
    <source>
        <dbReference type="ARBA" id="ARBA00023163"/>
    </source>
</evidence>
<keyword evidence="5" id="KW-0804">Transcription</keyword>
<reference evidence="7 8" key="1">
    <citation type="submission" date="2019-08" db="EMBL/GenBank/DDBJ databases">
        <authorList>
            <person name="Dhanesh K."/>
            <person name="Kumar G."/>
            <person name="Sasikala C."/>
            <person name="Venkata Ramana C."/>
        </authorList>
    </citation>
    <scope>NUCLEOTIDE SEQUENCE [LARGE SCALE GENOMIC DNA]</scope>
    <source>
        <strain evidence="7 8">JC645</strain>
    </source>
</reference>
<keyword evidence="2" id="KW-0805">Transcription regulation</keyword>
<dbReference type="GO" id="GO:0016987">
    <property type="term" value="F:sigma factor activity"/>
    <property type="evidence" value="ECO:0007669"/>
    <property type="project" value="UniProtKB-KW"/>
</dbReference>
<keyword evidence="3" id="KW-0731">Sigma factor</keyword>
<evidence type="ECO:0000313" key="8">
    <source>
        <dbReference type="Proteomes" id="UP000324479"/>
    </source>
</evidence>
<dbReference type="PANTHER" id="PTHR43133">
    <property type="entry name" value="RNA POLYMERASE ECF-TYPE SIGMA FACTO"/>
    <property type="match status" value="1"/>
</dbReference>
<dbReference type="InterPro" id="IPR039425">
    <property type="entry name" value="RNA_pol_sigma-70-like"/>
</dbReference>
<dbReference type="AlphaFoldDB" id="A0A5M6CXC7"/>
<dbReference type="InterPro" id="IPR013325">
    <property type="entry name" value="RNA_pol_sigma_r2"/>
</dbReference>
<keyword evidence="8" id="KW-1185">Reference proteome</keyword>
<dbReference type="NCBIfam" id="TIGR02984">
    <property type="entry name" value="Sig-70_plancto1"/>
    <property type="match status" value="1"/>
</dbReference>
<dbReference type="RefSeq" id="WP_150079125.1">
    <property type="nucleotide sequence ID" value="NZ_VWOX01000018.1"/>
</dbReference>
<name>A0A5M6CXC7_9BACT</name>
<dbReference type="SUPFAM" id="SSF88946">
    <property type="entry name" value="Sigma2 domain of RNA polymerase sigma factors"/>
    <property type="match status" value="1"/>
</dbReference>
<dbReference type="InterPro" id="IPR014326">
    <property type="entry name" value="RNA_pol_sigma-70_Plancto"/>
</dbReference>
<dbReference type="GO" id="GO:0006352">
    <property type="term" value="P:DNA-templated transcription initiation"/>
    <property type="evidence" value="ECO:0007669"/>
    <property type="project" value="InterPro"/>
</dbReference>
<dbReference type="EMBL" id="VWOX01000018">
    <property type="protein sequence ID" value="KAA5539586.1"/>
    <property type="molecule type" value="Genomic_DNA"/>
</dbReference>
<comment type="caution">
    <text evidence="7">The sequence shown here is derived from an EMBL/GenBank/DDBJ whole genome shotgun (WGS) entry which is preliminary data.</text>
</comment>
<dbReference type="GO" id="GO:0003677">
    <property type="term" value="F:DNA binding"/>
    <property type="evidence" value="ECO:0007669"/>
    <property type="project" value="UniProtKB-KW"/>
</dbReference>
<comment type="similarity">
    <text evidence="1">Belongs to the sigma-70 factor family. ECF subfamily.</text>
</comment>
<sequence>MLEQADPLLDQALQGDNQVLGDLLMRHHDRLVRVVSFRMDPRIRGRVDPADVVQETFLEAMTRFADYRRDPKMPFFLWLRFLTVQKLCLFHRRHLGVLARDVSRDVSVFSGPSPEVSSAVLAAHLIGKLTTPSQAAIRAETQSQLEDALNLMEPIDREVIALRHFEWLTNQETAQVLHLTESAASNRYVRAVKRLKVILDTSG</sequence>
<accession>A0A5M6CXC7</accession>
<evidence type="ECO:0000259" key="6">
    <source>
        <dbReference type="Pfam" id="PF08281"/>
    </source>
</evidence>
<evidence type="ECO:0000256" key="2">
    <source>
        <dbReference type="ARBA" id="ARBA00023015"/>
    </source>
</evidence>
<keyword evidence="4" id="KW-0238">DNA-binding</keyword>
<evidence type="ECO:0000256" key="3">
    <source>
        <dbReference type="ARBA" id="ARBA00023082"/>
    </source>
</evidence>
<dbReference type="InterPro" id="IPR014284">
    <property type="entry name" value="RNA_pol_sigma-70_dom"/>
</dbReference>